<dbReference type="EMBL" id="CM004467">
    <property type="protein sequence ID" value="OCT98240.1"/>
    <property type="molecule type" value="Genomic_DNA"/>
</dbReference>
<reference evidence="2" key="1">
    <citation type="journal article" date="2016" name="Nature">
        <title>Genome evolution in the allotetraploid frog Xenopus laevis.</title>
        <authorList>
            <person name="Session A.M."/>
            <person name="Uno Y."/>
            <person name="Kwon T."/>
            <person name="Chapman J.A."/>
            <person name="Toyoda A."/>
            <person name="Takahashi S."/>
            <person name="Fukui A."/>
            <person name="Hikosaka A."/>
            <person name="Suzuki A."/>
            <person name="Kondo M."/>
            <person name="van Heeringen S.J."/>
            <person name="Quigley I."/>
            <person name="Heinz S."/>
            <person name="Ogino H."/>
            <person name="Ochi H."/>
            <person name="Hellsten U."/>
            <person name="Lyons J.B."/>
            <person name="Simakov O."/>
            <person name="Putnam N."/>
            <person name="Stites J."/>
            <person name="Kuroki Y."/>
            <person name="Tanaka T."/>
            <person name="Michiue T."/>
            <person name="Watanabe M."/>
            <person name="Bogdanovic O."/>
            <person name="Lister R."/>
            <person name="Georgiou G."/>
            <person name="Paranjpe S.S."/>
            <person name="van Kruijsbergen I."/>
            <person name="Shu S."/>
            <person name="Carlson J."/>
            <person name="Kinoshita T."/>
            <person name="Ohta Y."/>
            <person name="Mawaribuchi S."/>
            <person name="Jenkins J."/>
            <person name="Grimwood J."/>
            <person name="Schmutz J."/>
            <person name="Mitros T."/>
            <person name="Mozaffari S.V."/>
            <person name="Suzuki Y."/>
            <person name="Haramoto Y."/>
            <person name="Yamamoto T.S."/>
            <person name="Takagi C."/>
            <person name="Heald R."/>
            <person name="Miller K."/>
            <person name="Haudenschild C."/>
            <person name="Kitzman J."/>
            <person name="Nakayama T."/>
            <person name="Izutsu Y."/>
            <person name="Robert J."/>
            <person name="Fortriede J."/>
            <person name="Burns K."/>
            <person name="Lotay V."/>
            <person name="Karimi K."/>
            <person name="Yasuoka Y."/>
            <person name="Dichmann D.S."/>
            <person name="Flajnik M.F."/>
            <person name="Houston D.W."/>
            <person name="Shendure J."/>
            <person name="DuPasquier L."/>
            <person name="Vize P.D."/>
            <person name="Zorn A.M."/>
            <person name="Ito M."/>
            <person name="Marcotte E.M."/>
            <person name="Wallingford J.B."/>
            <person name="Ito Y."/>
            <person name="Asashima M."/>
            <person name="Ueno N."/>
            <person name="Matsuda Y."/>
            <person name="Veenstra G.J."/>
            <person name="Fujiyama A."/>
            <person name="Harland R.M."/>
            <person name="Taira M."/>
            <person name="Rokhsar D.S."/>
        </authorList>
    </citation>
    <scope>NUCLEOTIDE SEQUENCE [LARGE SCALE GENOMIC DNA]</scope>
    <source>
        <strain evidence="2">J</strain>
    </source>
</reference>
<protein>
    <submittedName>
        <fullName evidence="1">Uncharacterized protein</fullName>
    </submittedName>
</protein>
<proteinExistence type="predicted"/>
<name>A0A974I1U8_XENLA</name>
<evidence type="ECO:0000313" key="2">
    <source>
        <dbReference type="Proteomes" id="UP000694892"/>
    </source>
</evidence>
<gene>
    <name evidence="1" type="ORF">XELAEV_18010471mg</name>
</gene>
<sequence>MLLTHSYYVCIFTCVNMCDSFHAAFSAKGIVNMSFSLKLNIDPIRDHEDGNNKSHTKKSLFFGVCINDLLWQIKS</sequence>
<evidence type="ECO:0000313" key="1">
    <source>
        <dbReference type="EMBL" id="OCT98240.1"/>
    </source>
</evidence>
<accession>A0A974I1U8</accession>
<organism evidence="1 2">
    <name type="scientific">Xenopus laevis</name>
    <name type="common">African clawed frog</name>
    <dbReference type="NCBI Taxonomy" id="8355"/>
    <lineage>
        <taxon>Eukaryota</taxon>
        <taxon>Metazoa</taxon>
        <taxon>Chordata</taxon>
        <taxon>Craniata</taxon>
        <taxon>Vertebrata</taxon>
        <taxon>Euteleostomi</taxon>
        <taxon>Amphibia</taxon>
        <taxon>Batrachia</taxon>
        <taxon>Anura</taxon>
        <taxon>Pipoidea</taxon>
        <taxon>Pipidae</taxon>
        <taxon>Xenopodinae</taxon>
        <taxon>Xenopus</taxon>
        <taxon>Xenopus</taxon>
    </lineage>
</organism>
<dbReference type="AlphaFoldDB" id="A0A974I1U8"/>
<dbReference type="Proteomes" id="UP000694892">
    <property type="component" value="Chromosome 1S"/>
</dbReference>